<dbReference type="SUPFAM" id="SSF48652">
    <property type="entry name" value="Tetraspanin"/>
    <property type="match status" value="1"/>
</dbReference>
<dbReference type="OrthoDB" id="10016273at2759"/>
<feature type="transmembrane region" description="Helical" evidence="6">
    <location>
        <begin position="106"/>
        <end position="129"/>
    </location>
</feature>
<dbReference type="GO" id="GO:0005886">
    <property type="term" value="C:plasma membrane"/>
    <property type="evidence" value="ECO:0007669"/>
    <property type="project" value="TreeGrafter"/>
</dbReference>
<dbReference type="AlphaFoldDB" id="A0A6P6PP04"/>
<dbReference type="Proteomes" id="UP000515129">
    <property type="component" value="Chromosome 7"/>
</dbReference>
<accession>A0A6P6PP04</accession>
<comment type="similarity">
    <text evidence="2 6">Belongs to the tetraspanin (TM4SF) family.</text>
</comment>
<dbReference type="Gene3D" id="1.10.1450.10">
    <property type="entry name" value="Tetraspanin"/>
    <property type="match status" value="1"/>
</dbReference>
<sequence length="277" mass="31157">MCVDISCDLHLWYIRFSKVNKMGKGCIAATKYFLFLFNLIFFIFGATIMGFGLWILLDNQNLIALLEDSSMVLKVVSYILIGVGSFSMLLGFLGCLGAIYEIRCLLGLYFTCLLLILLAQVAVAILIYFQRDLLRKEANKIVSQVVVNYPGQNKTAEQAWDYLQRTMQCCGWNGRQDWFGNQRIRNSSVELYPCSCHNSSHPVPNVADSGFCQASSNDWPIYETGCMENVGSWLFTNYGIILGICLGVAVIEVLGMILSMGLCKSVHQEDYTKVPKY</sequence>
<dbReference type="PANTHER" id="PTHR19282:SF44">
    <property type="entry name" value="CD82 ANTIGEN"/>
    <property type="match status" value="1"/>
</dbReference>
<gene>
    <name evidence="8" type="primary">cd82a</name>
</gene>
<evidence type="ECO:0000256" key="4">
    <source>
        <dbReference type="ARBA" id="ARBA00022989"/>
    </source>
</evidence>
<dbReference type="InterPro" id="IPR018499">
    <property type="entry name" value="Tetraspanin/Peripherin"/>
</dbReference>
<keyword evidence="3 6" id="KW-0812">Transmembrane</keyword>
<evidence type="ECO:0000313" key="7">
    <source>
        <dbReference type="Proteomes" id="UP000515129"/>
    </source>
</evidence>
<comment type="subcellular location">
    <subcellularLocation>
        <location evidence="1 6">Membrane</location>
        <topology evidence="1 6">Multi-pass membrane protein</topology>
    </subcellularLocation>
</comment>
<evidence type="ECO:0000256" key="5">
    <source>
        <dbReference type="ARBA" id="ARBA00023136"/>
    </source>
</evidence>
<dbReference type="CDD" id="cd03160">
    <property type="entry name" value="CD37_CD82_like_LEL"/>
    <property type="match status" value="1"/>
</dbReference>
<feature type="transmembrane region" description="Helical" evidence="6">
    <location>
        <begin position="75"/>
        <end position="99"/>
    </location>
</feature>
<name>A0A6P6PP04_CARAU</name>
<keyword evidence="7" id="KW-1185">Reference proteome</keyword>
<evidence type="ECO:0000256" key="3">
    <source>
        <dbReference type="ARBA" id="ARBA00022692"/>
    </source>
</evidence>
<dbReference type="PIRSF" id="PIRSF002419">
    <property type="entry name" value="Tetraspanin"/>
    <property type="match status" value="1"/>
</dbReference>
<dbReference type="RefSeq" id="XP_026122823.1">
    <property type="nucleotide sequence ID" value="XM_026267038.1"/>
</dbReference>
<dbReference type="PRINTS" id="PR00259">
    <property type="entry name" value="TMFOUR"/>
</dbReference>
<dbReference type="CTD" id="324098"/>
<dbReference type="Pfam" id="PF00335">
    <property type="entry name" value="Tetraspanin"/>
    <property type="match status" value="1"/>
</dbReference>
<dbReference type="InterPro" id="IPR008952">
    <property type="entry name" value="Tetraspanin_EC2_sf"/>
</dbReference>
<evidence type="ECO:0000256" key="1">
    <source>
        <dbReference type="ARBA" id="ARBA00004141"/>
    </source>
</evidence>
<dbReference type="InterPro" id="IPR018503">
    <property type="entry name" value="Tetraspanin_CS"/>
</dbReference>
<feature type="transmembrane region" description="Helical" evidence="6">
    <location>
        <begin position="238"/>
        <end position="263"/>
    </location>
</feature>
<dbReference type="PROSITE" id="PS00421">
    <property type="entry name" value="TM4_1"/>
    <property type="match status" value="1"/>
</dbReference>
<protein>
    <recommendedName>
        <fullName evidence="6">Tetraspanin</fullName>
    </recommendedName>
</protein>
<reference evidence="8" key="1">
    <citation type="submission" date="2025-08" db="UniProtKB">
        <authorList>
            <consortium name="RefSeq"/>
        </authorList>
    </citation>
    <scope>IDENTIFICATION</scope>
    <source>
        <strain evidence="8">Wakin</strain>
        <tissue evidence="8">Muscle</tissue>
    </source>
</reference>
<dbReference type="PANTHER" id="PTHR19282">
    <property type="entry name" value="TETRASPANIN"/>
    <property type="match status" value="1"/>
</dbReference>
<dbReference type="KEGG" id="caua:113105763"/>
<organism evidence="7 8">
    <name type="scientific">Carassius auratus</name>
    <name type="common">Goldfish</name>
    <dbReference type="NCBI Taxonomy" id="7957"/>
    <lineage>
        <taxon>Eukaryota</taxon>
        <taxon>Metazoa</taxon>
        <taxon>Chordata</taxon>
        <taxon>Craniata</taxon>
        <taxon>Vertebrata</taxon>
        <taxon>Euteleostomi</taxon>
        <taxon>Actinopterygii</taxon>
        <taxon>Neopterygii</taxon>
        <taxon>Teleostei</taxon>
        <taxon>Ostariophysi</taxon>
        <taxon>Cypriniformes</taxon>
        <taxon>Cyprinidae</taxon>
        <taxon>Cyprininae</taxon>
        <taxon>Carassius</taxon>
    </lineage>
</organism>
<evidence type="ECO:0000313" key="8">
    <source>
        <dbReference type="RefSeq" id="XP_026122823.1"/>
    </source>
</evidence>
<dbReference type="InterPro" id="IPR000301">
    <property type="entry name" value="Tetraspanin_animals"/>
</dbReference>
<evidence type="ECO:0000256" key="6">
    <source>
        <dbReference type="RuleBase" id="RU361218"/>
    </source>
</evidence>
<feature type="transmembrane region" description="Helical" evidence="6">
    <location>
        <begin position="32"/>
        <end position="55"/>
    </location>
</feature>
<keyword evidence="4 6" id="KW-1133">Transmembrane helix</keyword>
<evidence type="ECO:0000256" key="2">
    <source>
        <dbReference type="ARBA" id="ARBA00006840"/>
    </source>
</evidence>
<keyword evidence="5 6" id="KW-0472">Membrane</keyword>
<proteinExistence type="inferred from homology"/>